<comment type="caution">
    <text evidence="1">The sequence shown here is derived from an EMBL/GenBank/DDBJ whole genome shotgun (WGS) entry which is preliminary data.</text>
</comment>
<keyword evidence="2" id="KW-1185">Reference proteome</keyword>
<sequence length="61" mass="7000">MLVSVNKNIVIMSASKCQRAIPQKVKEKVSKATKQHQGWEDLRTNTIRKCVQNERNLPAHD</sequence>
<accession>A0A2T7UAH8</accession>
<protein>
    <submittedName>
        <fullName evidence="1">Uncharacterized protein</fullName>
    </submittedName>
</protein>
<dbReference type="EMBL" id="LFYT02000025">
    <property type="protein sequence ID" value="PVE41674.1"/>
    <property type="molecule type" value="Genomic_DNA"/>
</dbReference>
<dbReference type="Proteomes" id="UP000037507">
    <property type="component" value="Unassembled WGS sequence"/>
</dbReference>
<proteinExistence type="predicted"/>
<evidence type="ECO:0000313" key="2">
    <source>
        <dbReference type="Proteomes" id="UP000037507"/>
    </source>
</evidence>
<name>A0A2T7UAH8_9BURK</name>
<dbReference type="AlphaFoldDB" id="A0A2T7UAH8"/>
<dbReference type="STRING" id="1293045.H663_09225"/>
<evidence type="ECO:0000313" key="1">
    <source>
        <dbReference type="EMBL" id="PVE41674.1"/>
    </source>
</evidence>
<gene>
    <name evidence="1" type="ORF">H663_015805</name>
</gene>
<reference evidence="1" key="1">
    <citation type="submission" date="2017-04" db="EMBL/GenBank/DDBJ databases">
        <title>Unexpected and diverse lifestyles within the genus Limnohabitans.</title>
        <authorList>
            <person name="Kasalicky V."/>
            <person name="Mehrshad M."/>
            <person name="Andrei S.-A."/>
            <person name="Salcher M."/>
            <person name="Kratochvilova H."/>
            <person name="Simek K."/>
            <person name="Ghai R."/>
        </authorList>
    </citation>
    <scope>NUCLEOTIDE SEQUENCE [LARGE SCALE GENOMIC DNA]</scope>
    <source>
        <strain evidence="1">II-D5</strain>
    </source>
</reference>
<organism evidence="1 2">
    <name type="scientific">Limnohabitans planktonicus II-D5</name>
    <dbReference type="NCBI Taxonomy" id="1293045"/>
    <lineage>
        <taxon>Bacteria</taxon>
        <taxon>Pseudomonadati</taxon>
        <taxon>Pseudomonadota</taxon>
        <taxon>Betaproteobacteria</taxon>
        <taxon>Burkholderiales</taxon>
        <taxon>Comamonadaceae</taxon>
        <taxon>Limnohabitans</taxon>
    </lineage>
</organism>